<comment type="function">
    <text evidence="9">CRISPR (clustered regularly interspaced short palindromic repeat), is an adaptive immune system that provides protection against mobile genetic elements (viruses, transposable elements and conjugative plasmids). CRISPR clusters contain sequences complementary to antecedent mobile elements and target invading nucleic acids. CRISPR clusters are transcribed and processed into CRISPR RNA (crRNA). Functions as a ssRNA-specific endoribonuclease. Involved in the integration of spacer DNA into the CRISPR cassette.</text>
</comment>
<keyword evidence="3 9" id="KW-0540">Nuclease</keyword>
<evidence type="ECO:0000256" key="1">
    <source>
        <dbReference type="ARBA" id="ARBA00001946"/>
    </source>
</evidence>
<dbReference type="CDD" id="cd09725">
    <property type="entry name" value="Cas2_I_II_III"/>
    <property type="match status" value="1"/>
</dbReference>
<evidence type="ECO:0000256" key="2">
    <source>
        <dbReference type="ARBA" id="ARBA00009959"/>
    </source>
</evidence>
<dbReference type="HAMAP" id="MF_01471">
    <property type="entry name" value="Cas2"/>
    <property type="match status" value="1"/>
</dbReference>
<keyword evidence="7 9" id="KW-0460">Magnesium</keyword>
<dbReference type="GeneID" id="61750636"/>
<reference evidence="12 14" key="1">
    <citation type="submission" date="2017-09" db="EMBL/GenBank/DDBJ databases">
        <title>Genomics of the genus Arcobacter.</title>
        <authorList>
            <person name="Perez-Cataluna A."/>
            <person name="Figueras M.J."/>
            <person name="Salas-Masso N."/>
        </authorList>
    </citation>
    <scope>NUCLEOTIDE SEQUENCE [LARGE SCALE GENOMIC DNA]</scope>
    <source>
        <strain evidence="12 14">LMG 6621</strain>
    </source>
</reference>
<organism evidence="11 13">
    <name type="scientific">Aliarcobacter skirrowii CCUG 10374</name>
    <dbReference type="NCBI Taxonomy" id="1032239"/>
    <lineage>
        <taxon>Bacteria</taxon>
        <taxon>Pseudomonadati</taxon>
        <taxon>Campylobacterota</taxon>
        <taxon>Epsilonproteobacteria</taxon>
        <taxon>Campylobacterales</taxon>
        <taxon>Arcobacteraceae</taxon>
        <taxon>Aliarcobacter</taxon>
    </lineage>
</organism>
<evidence type="ECO:0000256" key="7">
    <source>
        <dbReference type="ARBA" id="ARBA00022842"/>
    </source>
</evidence>
<evidence type="ECO:0000313" key="13">
    <source>
        <dbReference type="Proteomes" id="UP000262029"/>
    </source>
</evidence>
<gene>
    <name evidence="9 11" type="primary">cas2</name>
    <name evidence="11" type="ORF">ASKIR_0883</name>
    <name evidence="12" type="ORF">CP959_08360</name>
</gene>
<dbReference type="EMBL" id="NXIC01000005">
    <property type="protein sequence ID" value="RXI25428.1"/>
    <property type="molecule type" value="Genomic_DNA"/>
</dbReference>
<dbReference type="EMBL" id="CP032099">
    <property type="protein sequence ID" value="AXX84701.1"/>
    <property type="molecule type" value="Genomic_DNA"/>
</dbReference>
<dbReference type="PANTHER" id="PTHR34405:SF3">
    <property type="entry name" value="CRISPR-ASSOCIATED ENDORIBONUCLEASE CAS2 3"/>
    <property type="match status" value="1"/>
</dbReference>
<comment type="subunit">
    <text evidence="9">Homodimer, forms a heterotetramer with a Cas1 homodimer.</text>
</comment>
<proteinExistence type="inferred from homology"/>
<evidence type="ECO:0000313" key="12">
    <source>
        <dbReference type="EMBL" id="RXI25428.1"/>
    </source>
</evidence>
<evidence type="ECO:0000256" key="5">
    <source>
        <dbReference type="ARBA" id="ARBA00022759"/>
    </source>
</evidence>
<comment type="similarity">
    <text evidence="2 9">Belongs to the CRISPR-associated endoribonuclease Cas2 protein family.</text>
</comment>
<accession>A0AAD0WNE5</accession>
<evidence type="ECO:0000256" key="6">
    <source>
        <dbReference type="ARBA" id="ARBA00022801"/>
    </source>
</evidence>
<dbReference type="RefSeq" id="WP_115588583.1">
    <property type="nucleotide sequence ID" value="NZ_CP032099.1"/>
</dbReference>
<evidence type="ECO:0000256" key="3">
    <source>
        <dbReference type="ARBA" id="ARBA00022722"/>
    </source>
</evidence>
<dbReference type="InterPro" id="IPR019199">
    <property type="entry name" value="Virulence_VapD/CRISPR_Cas2"/>
</dbReference>
<keyword evidence="14" id="KW-1185">Reference proteome</keyword>
<keyword evidence="8 9" id="KW-0051">Antiviral defense</keyword>
<dbReference type="InterPro" id="IPR021127">
    <property type="entry name" value="CRISPR_associated_Cas2"/>
</dbReference>
<dbReference type="GO" id="GO:0043571">
    <property type="term" value="P:maintenance of CRISPR repeat elements"/>
    <property type="evidence" value="ECO:0007669"/>
    <property type="project" value="UniProtKB-UniRule"/>
</dbReference>
<dbReference type="Proteomes" id="UP000262029">
    <property type="component" value="Chromosome"/>
</dbReference>
<feature type="coiled-coil region" evidence="10">
    <location>
        <begin position="44"/>
        <end position="71"/>
    </location>
</feature>
<dbReference type="GO" id="GO:0046872">
    <property type="term" value="F:metal ion binding"/>
    <property type="evidence" value="ECO:0007669"/>
    <property type="project" value="UniProtKB-UniRule"/>
</dbReference>
<keyword evidence="4 9" id="KW-0479">Metal-binding</keyword>
<evidence type="ECO:0000256" key="8">
    <source>
        <dbReference type="ARBA" id="ARBA00023118"/>
    </source>
</evidence>
<evidence type="ECO:0000256" key="9">
    <source>
        <dbReference type="HAMAP-Rule" id="MF_01471"/>
    </source>
</evidence>
<reference evidence="11 13" key="2">
    <citation type="submission" date="2018-08" db="EMBL/GenBank/DDBJ databases">
        <title>Complete genome of the Arcobacter skirrowii type strain LMG 6621.</title>
        <authorList>
            <person name="Miller W.G."/>
            <person name="Yee E."/>
            <person name="Bono J.L."/>
        </authorList>
    </citation>
    <scope>NUCLEOTIDE SEQUENCE [LARGE SCALE GENOMIC DNA]</scope>
    <source>
        <strain evidence="11 13">CCUG 10374</strain>
    </source>
</reference>
<evidence type="ECO:0000256" key="4">
    <source>
        <dbReference type="ARBA" id="ARBA00022723"/>
    </source>
</evidence>
<feature type="binding site" evidence="9">
    <location>
        <position position="11"/>
    </location>
    <ligand>
        <name>Mg(2+)</name>
        <dbReference type="ChEBI" id="CHEBI:18420"/>
        <note>catalytic</note>
    </ligand>
</feature>
<name>A0AAD0WNE5_9BACT</name>
<evidence type="ECO:0000313" key="11">
    <source>
        <dbReference type="EMBL" id="AXX84701.1"/>
    </source>
</evidence>
<comment type="cofactor">
    <cofactor evidence="1 9">
        <name>Mg(2+)</name>
        <dbReference type="ChEBI" id="CHEBI:18420"/>
    </cofactor>
</comment>
<keyword evidence="6 9" id="KW-0378">Hydrolase</keyword>
<keyword evidence="10" id="KW-0175">Coiled coil</keyword>
<dbReference type="SUPFAM" id="SSF143430">
    <property type="entry name" value="TTP0101/SSO1404-like"/>
    <property type="match status" value="1"/>
</dbReference>
<dbReference type="GO" id="GO:0051607">
    <property type="term" value="P:defense response to virus"/>
    <property type="evidence" value="ECO:0007669"/>
    <property type="project" value="UniProtKB-UniRule"/>
</dbReference>
<dbReference type="AlphaFoldDB" id="A0AAD0WNE5"/>
<evidence type="ECO:0000256" key="10">
    <source>
        <dbReference type="SAM" id="Coils"/>
    </source>
</evidence>
<evidence type="ECO:0000313" key="14">
    <source>
        <dbReference type="Proteomes" id="UP000290580"/>
    </source>
</evidence>
<sequence length="90" mass="10674">MKLHDYIICYDISDKKRLVKISKLLEKTAARIQYSIYFYPKVAKECIDDLVEKLNKLINQEEDDIRIYKIDIKNSIHLKSGIDLQNPFVI</sequence>
<dbReference type="PANTHER" id="PTHR34405">
    <property type="entry name" value="CRISPR-ASSOCIATED ENDORIBONUCLEASE CAS2"/>
    <property type="match status" value="1"/>
</dbReference>
<dbReference type="Proteomes" id="UP000290580">
    <property type="component" value="Unassembled WGS sequence"/>
</dbReference>
<dbReference type="GO" id="GO:0004521">
    <property type="term" value="F:RNA endonuclease activity"/>
    <property type="evidence" value="ECO:0007669"/>
    <property type="project" value="InterPro"/>
</dbReference>
<dbReference type="EC" id="3.1.-.-" evidence="9"/>
<dbReference type="Pfam" id="PF09827">
    <property type="entry name" value="CRISPR_Cas2"/>
    <property type="match status" value="1"/>
</dbReference>
<dbReference type="Gene3D" id="3.30.70.240">
    <property type="match status" value="1"/>
</dbReference>
<protein>
    <recommendedName>
        <fullName evidence="9">CRISPR-associated endoribonuclease Cas2</fullName>
        <ecNumber evidence="9">3.1.-.-</ecNumber>
    </recommendedName>
</protein>
<dbReference type="NCBIfam" id="TIGR01573">
    <property type="entry name" value="cas2"/>
    <property type="match status" value="1"/>
</dbReference>
<keyword evidence="5 9" id="KW-0255">Endonuclease</keyword>
<dbReference type="GO" id="GO:0016787">
    <property type="term" value="F:hydrolase activity"/>
    <property type="evidence" value="ECO:0007669"/>
    <property type="project" value="UniProtKB-KW"/>
</dbReference>